<proteinExistence type="inferred from homology"/>
<dbReference type="Pfam" id="PF13727">
    <property type="entry name" value="CoA_binding_3"/>
    <property type="match status" value="1"/>
</dbReference>
<dbReference type="Gene3D" id="3.40.50.720">
    <property type="entry name" value="NAD(P)-binding Rossmann-like Domain"/>
    <property type="match status" value="1"/>
</dbReference>
<evidence type="ECO:0000256" key="1">
    <source>
        <dbReference type="ARBA" id="ARBA00004141"/>
    </source>
</evidence>
<gene>
    <name evidence="9" type="ORF">Ana3638_03615</name>
</gene>
<dbReference type="KEGG" id="anr:Ana3638_03615"/>
<organism evidence="9 10">
    <name type="scientific">Anaerocolumna sedimenticola</name>
    <dbReference type="NCBI Taxonomy" id="2696063"/>
    <lineage>
        <taxon>Bacteria</taxon>
        <taxon>Bacillati</taxon>
        <taxon>Bacillota</taxon>
        <taxon>Clostridia</taxon>
        <taxon>Lachnospirales</taxon>
        <taxon>Lachnospiraceae</taxon>
        <taxon>Anaerocolumna</taxon>
    </lineage>
</organism>
<dbReference type="Proteomes" id="UP000464314">
    <property type="component" value="Chromosome"/>
</dbReference>
<evidence type="ECO:0000256" key="7">
    <source>
        <dbReference type="SAM" id="Phobius"/>
    </source>
</evidence>
<dbReference type="EMBL" id="CP048000">
    <property type="protein sequence ID" value="QHQ59981.1"/>
    <property type="molecule type" value="Genomic_DNA"/>
</dbReference>
<evidence type="ECO:0000313" key="9">
    <source>
        <dbReference type="EMBL" id="QHQ59981.1"/>
    </source>
</evidence>
<evidence type="ECO:0000256" key="2">
    <source>
        <dbReference type="ARBA" id="ARBA00006464"/>
    </source>
</evidence>
<dbReference type="GO" id="GO:0016780">
    <property type="term" value="F:phosphotransferase activity, for other substituted phosphate groups"/>
    <property type="evidence" value="ECO:0007669"/>
    <property type="project" value="TreeGrafter"/>
</dbReference>
<feature type="domain" description="Bacterial sugar transferase" evidence="8">
    <location>
        <begin position="278"/>
        <end position="466"/>
    </location>
</feature>
<evidence type="ECO:0000256" key="4">
    <source>
        <dbReference type="ARBA" id="ARBA00022692"/>
    </source>
</evidence>
<keyword evidence="6 7" id="KW-0472">Membrane</keyword>
<feature type="transmembrane region" description="Helical" evidence="7">
    <location>
        <begin position="105"/>
        <end position="124"/>
    </location>
</feature>
<feature type="transmembrane region" description="Helical" evidence="7">
    <location>
        <begin position="283"/>
        <end position="306"/>
    </location>
</feature>
<dbReference type="GO" id="GO:0016020">
    <property type="term" value="C:membrane"/>
    <property type="evidence" value="ECO:0007669"/>
    <property type="project" value="UniProtKB-SubCell"/>
</dbReference>
<evidence type="ECO:0000256" key="3">
    <source>
        <dbReference type="ARBA" id="ARBA00022679"/>
    </source>
</evidence>
<keyword evidence="3 9" id="KW-0808">Transferase</keyword>
<dbReference type="PANTHER" id="PTHR30576:SF10">
    <property type="entry name" value="SLL5057 PROTEIN"/>
    <property type="match status" value="1"/>
</dbReference>
<name>A0A6P1TIW3_9FIRM</name>
<comment type="similarity">
    <text evidence="2">Belongs to the bacterial sugar transferase family.</text>
</comment>
<keyword evidence="4 7" id="KW-0812">Transmembrane</keyword>
<evidence type="ECO:0000313" key="10">
    <source>
        <dbReference type="Proteomes" id="UP000464314"/>
    </source>
</evidence>
<reference evidence="9 10" key="1">
    <citation type="submission" date="2020-01" db="EMBL/GenBank/DDBJ databases">
        <title>Genome analysis of Anaerocolumna sp. CBA3638.</title>
        <authorList>
            <person name="Kim J."/>
            <person name="Roh S.W."/>
        </authorList>
    </citation>
    <scope>NUCLEOTIDE SEQUENCE [LARGE SCALE GENOMIC DNA]</scope>
    <source>
        <strain evidence="9 10">CBA3638</strain>
    </source>
</reference>
<evidence type="ECO:0000256" key="5">
    <source>
        <dbReference type="ARBA" id="ARBA00022989"/>
    </source>
</evidence>
<dbReference type="InterPro" id="IPR003362">
    <property type="entry name" value="Bact_transf"/>
</dbReference>
<protein>
    <submittedName>
        <fullName evidence="9">Exopolysaccharide biosynthesis polyprenyl glycosylphosphotransferase</fullName>
    </submittedName>
</protein>
<evidence type="ECO:0000259" key="8">
    <source>
        <dbReference type="Pfam" id="PF02397"/>
    </source>
</evidence>
<dbReference type="AlphaFoldDB" id="A0A6P1TIW3"/>
<accession>A0A6P1TIW3</accession>
<feature type="transmembrane region" description="Helical" evidence="7">
    <location>
        <begin position="45"/>
        <end position="63"/>
    </location>
</feature>
<feature type="transmembrane region" description="Helical" evidence="7">
    <location>
        <begin position="75"/>
        <end position="99"/>
    </location>
</feature>
<dbReference type="PANTHER" id="PTHR30576">
    <property type="entry name" value="COLANIC BIOSYNTHESIS UDP-GLUCOSE LIPID CARRIER TRANSFERASE"/>
    <property type="match status" value="1"/>
</dbReference>
<feature type="transmembrane region" description="Helical" evidence="7">
    <location>
        <begin position="12"/>
        <end position="33"/>
    </location>
</feature>
<dbReference type="RefSeq" id="WP_161836817.1">
    <property type="nucleotide sequence ID" value="NZ_CP048000.1"/>
</dbReference>
<dbReference type="Pfam" id="PF02397">
    <property type="entry name" value="Bac_transf"/>
    <property type="match status" value="1"/>
</dbReference>
<dbReference type="NCBIfam" id="TIGR03025">
    <property type="entry name" value="EPS_sugtrans"/>
    <property type="match status" value="1"/>
</dbReference>
<keyword evidence="10" id="KW-1185">Reference proteome</keyword>
<comment type="subcellular location">
    <subcellularLocation>
        <location evidence="1">Membrane</location>
        <topology evidence="1">Multi-pass membrane protein</topology>
    </subcellularLocation>
</comment>
<dbReference type="InterPro" id="IPR017475">
    <property type="entry name" value="EPS_sugar_tfrase"/>
</dbReference>
<sequence length="472" mass="55285">MDLMKKDTPNKYLLFVDLCCIVISFLLATWIRYGNITRYWYNNVYSFASVYVLLLYTAIYYFYDSYSRLFKRGYWEEMIVVIKINCILAVTSTAVIFIFQEGTTYSRLFFFCFFLLNILIMYIARQYYKIILLAFYKKSSSSKKIMIITTSNQVKEVLSRIKRENDWEYQVTYLTILDKHMVGEVIDGIEVKADFIDMFEVAKHQVLDEVFIHIPNDFPFNLNLEETILEFENMGITANLSINTFGLKIHEKIIQEISGYHVLTFSSKLFDESQLQLKRILDIIGGLVGCILTVILTIFIAPAIMIESPGPVFFSQIRVGKNGRRFRIYKFRSMYVDAEARKQELFAQNEMNGFMFKIKNDPRITKVGNFLRKTSLDEFPQFLNILKGDMSLVGTRPPTEDEFLQYEGRHKRRLALKSGLTGLWQVSGRSDIADFEEVVKLDLEYIDNWSILIDIKILFKTLWVVLFGRGSR</sequence>
<keyword evidence="5 7" id="KW-1133">Transmembrane helix</keyword>
<evidence type="ECO:0000256" key="6">
    <source>
        <dbReference type="ARBA" id="ARBA00023136"/>
    </source>
</evidence>